<evidence type="ECO:0000256" key="4">
    <source>
        <dbReference type="ARBA" id="ARBA00022801"/>
    </source>
</evidence>
<dbReference type="AlphaFoldDB" id="A0A1Y5SFD3"/>
<dbReference type="SUPFAM" id="SSF53955">
    <property type="entry name" value="Lysozyme-like"/>
    <property type="match status" value="1"/>
</dbReference>
<comment type="catalytic activity">
    <reaction evidence="1 6">
        <text>Hydrolysis of (1-&gt;4)-beta-linkages between N-acetylmuramic acid and N-acetyl-D-glucosamine residues in a peptidoglycan and between N-acetyl-D-glucosamine residues in chitodextrins.</text>
        <dbReference type="EC" id="3.2.1.17"/>
    </reaction>
</comment>
<dbReference type="RefSeq" id="WP_200809602.1">
    <property type="nucleotide sequence ID" value="NZ_FWFS01000004.1"/>
</dbReference>
<keyword evidence="2 6" id="KW-0929">Antimicrobial</keyword>
<dbReference type="InterPro" id="IPR043688">
    <property type="entry name" value="SAR_endolysin-like"/>
</dbReference>
<reference evidence="8 9" key="1">
    <citation type="submission" date="2017-03" db="EMBL/GenBank/DDBJ databases">
        <authorList>
            <person name="Afonso C.L."/>
            <person name="Miller P.J."/>
            <person name="Scott M.A."/>
            <person name="Spackman E."/>
            <person name="Goraichik I."/>
            <person name="Dimitrov K.M."/>
            <person name="Suarez D.L."/>
            <person name="Swayne D.E."/>
        </authorList>
    </citation>
    <scope>NUCLEOTIDE SEQUENCE [LARGE SCALE GENOMIC DNA]</scope>
    <source>
        <strain evidence="8 9">CECT 8620</strain>
    </source>
</reference>
<sequence length="240" mass="25448">MKLIPEWRAVLTGAWSSLIAMIGAVVLAAGSAWEYFAPEDLGLASWQYLLISSALSALVTGARVTQQEALAAKIAGYLKDTSGAVRKRVIGGAVAAVMALSVPMVAKWEGMRTEAYRDVVGVWTVCAGETDGVRAEDSYTAEECSAMLGARVAEFHGTMLKCVPEMAGAPIEVQAAVTSWSYNVGTGAACGSTLARYLRAGDWRAACDQLPRWNRAGGRIWAGLVNRRADERGLCLSGLT</sequence>
<keyword evidence="7" id="KW-1133">Transmembrane helix</keyword>
<dbReference type="CDD" id="cd16900">
    <property type="entry name" value="endolysin_R21-like"/>
    <property type="match status" value="1"/>
</dbReference>
<evidence type="ECO:0000256" key="2">
    <source>
        <dbReference type="ARBA" id="ARBA00022529"/>
    </source>
</evidence>
<dbReference type="PANTHER" id="PTHR38107:SF3">
    <property type="entry name" value="LYSOZYME RRRD-RELATED"/>
    <property type="match status" value="1"/>
</dbReference>
<keyword evidence="7" id="KW-0472">Membrane</keyword>
<dbReference type="InterPro" id="IPR051018">
    <property type="entry name" value="Bacteriophage_GH24"/>
</dbReference>
<feature type="transmembrane region" description="Helical" evidence="7">
    <location>
        <begin position="44"/>
        <end position="64"/>
    </location>
</feature>
<evidence type="ECO:0000313" key="8">
    <source>
        <dbReference type="EMBL" id="SLN36388.1"/>
    </source>
</evidence>
<dbReference type="GO" id="GO:0031640">
    <property type="term" value="P:killing of cells of another organism"/>
    <property type="evidence" value="ECO:0007669"/>
    <property type="project" value="UniProtKB-KW"/>
</dbReference>
<keyword evidence="5 6" id="KW-0326">Glycosidase</keyword>
<dbReference type="Proteomes" id="UP000193862">
    <property type="component" value="Unassembled WGS sequence"/>
</dbReference>
<evidence type="ECO:0000256" key="1">
    <source>
        <dbReference type="ARBA" id="ARBA00000632"/>
    </source>
</evidence>
<dbReference type="GO" id="GO:0016998">
    <property type="term" value="P:cell wall macromolecule catabolic process"/>
    <property type="evidence" value="ECO:0007669"/>
    <property type="project" value="InterPro"/>
</dbReference>
<organism evidence="8 9">
    <name type="scientific">Aquimixticola soesokkakensis</name>
    <dbReference type="NCBI Taxonomy" id="1519096"/>
    <lineage>
        <taxon>Bacteria</taxon>
        <taxon>Pseudomonadati</taxon>
        <taxon>Pseudomonadota</taxon>
        <taxon>Alphaproteobacteria</taxon>
        <taxon>Rhodobacterales</taxon>
        <taxon>Paracoccaceae</taxon>
        <taxon>Aquimixticola</taxon>
    </lineage>
</organism>
<comment type="similarity">
    <text evidence="6">Belongs to the glycosyl hydrolase 24 family.</text>
</comment>
<evidence type="ECO:0000256" key="6">
    <source>
        <dbReference type="RuleBase" id="RU003788"/>
    </source>
</evidence>
<dbReference type="HAMAP" id="MF_04110">
    <property type="entry name" value="ENDOLYSIN_T4"/>
    <property type="match status" value="1"/>
</dbReference>
<dbReference type="GO" id="GO:0009253">
    <property type="term" value="P:peptidoglycan catabolic process"/>
    <property type="evidence" value="ECO:0007669"/>
    <property type="project" value="InterPro"/>
</dbReference>
<dbReference type="HAMAP" id="MF_04136">
    <property type="entry name" value="SAR_ENDOLYSIN"/>
    <property type="match status" value="1"/>
</dbReference>
<evidence type="ECO:0000313" key="9">
    <source>
        <dbReference type="Proteomes" id="UP000193862"/>
    </source>
</evidence>
<dbReference type="PANTHER" id="PTHR38107">
    <property type="match status" value="1"/>
</dbReference>
<dbReference type="InterPro" id="IPR023347">
    <property type="entry name" value="Lysozyme_dom_sf"/>
</dbReference>
<dbReference type="Pfam" id="PF25612">
    <property type="entry name" value="DUF7940"/>
    <property type="match status" value="1"/>
</dbReference>
<dbReference type="InterPro" id="IPR023346">
    <property type="entry name" value="Lysozyme-like_dom_sf"/>
</dbReference>
<dbReference type="InterPro" id="IPR057700">
    <property type="entry name" value="DUF7940"/>
</dbReference>
<proteinExistence type="inferred from homology"/>
<gene>
    <name evidence="8" type="primary">rrrD</name>
    <name evidence="8" type="ORF">AQS8620_01290</name>
</gene>
<dbReference type="GO" id="GO:0003796">
    <property type="term" value="F:lysozyme activity"/>
    <property type="evidence" value="ECO:0007669"/>
    <property type="project" value="UniProtKB-EC"/>
</dbReference>
<dbReference type="EMBL" id="FWFS01000004">
    <property type="protein sequence ID" value="SLN36388.1"/>
    <property type="molecule type" value="Genomic_DNA"/>
</dbReference>
<name>A0A1Y5SFD3_9RHOB</name>
<keyword evidence="9" id="KW-1185">Reference proteome</keyword>
<evidence type="ECO:0000256" key="7">
    <source>
        <dbReference type="SAM" id="Phobius"/>
    </source>
</evidence>
<protein>
    <recommendedName>
        <fullName evidence="6">Lysozyme</fullName>
        <ecNumber evidence="6">3.2.1.17</ecNumber>
    </recommendedName>
</protein>
<dbReference type="GO" id="GO:0042742">
    <property type="term" value="P:defense response to bacterium"/>
    <property type="evidence" value="ECO:0007669"/>
    <property type="project" value="UniProtKB-KW"/>
</dbReference>
<evidence type="ECO:0000256" key="5">
    <source>
        <dbReference type="ARBA" id="ARBA00023295"/>
    </source>
</evidence>
<keyword evidence="3 6" id="KW-0081">Bacteriolytic enzyme</keyword>
<accession>A0A1Y5SFD3</accession>
<dbReference type="EC" id="3.2.1.17" evidence="6"/>
<dbReference type="Pfam" id="PF00959">
    <property type="entry name" value="Phage_lysozyme"/>
    <property type="match status" value="1"/>
</dbReference>
<keyword evidence="4 6" id="KW-0378">Hydrolase</keyword>
<dbReference type="InterPro" id="IPR002196">
    <property type="entry name" value="Glyco_hydro_24"/>
</dbReference>
<dbReference type="Gene3D" id="1.10.530.40">
    <property type="match status" value="1"/>
</dbReference>
<dbReference type="InterPro" id="IPR034690">
    <property type="entry name" value="Endolysin_T4_type"/>
</dbReference>
<keyword evidence="7" id="KW-0812">Transmembrane</keyword>
<evidence type="ECO:0000256" key="3">
    <source>
        <dbReference type="ARBA" id="ARBA00022638"/>
    </source>
</evidence>